<dbReference type="Pfam" id="PF01281">
    <property type="entry name" value="Ribosomal_L9_N"/>
    <property type="match status" value="1"/>
</dbReference>
<keyword evidence="5" id="KW-0687">Ribonucleoprotein</keyword>
<dbReference type="Pfam" id="PF03948">
    <property type="entry name" value="Ribosomal_L9_C"/>
    <property type="match status" value="1"/>
</dbReference>
<evidence type="ECO:0000259" key="7">
    <source>
        <dbReference type="PROSITE" id="PS00651"/>
    </source>
</evidence>
<geneLocation type="plastid" evidence="8"/>
<evidence type="ECO:0000256" key="4">
    <source>
        <dbReference type="ARBA" id="ARBA00022980"/>
    </source>
</evidence>
<dbReference type="GO" id="GO:0005840">
    <property type="term" value="C:ribosome"/>
    <property type="evidence" value="ECO:0007669"/>
    <property type="project" value="UniProtKB-KW"/>
</dbReference>
<evidence type="ECO:0000256" key="1">
    <source>
        <dbReference type="ARBA" id="ARBA00010605"/>
    </source>
</evidence>
<protein>
    <recommendedName>
        <fullName evidence="6">50S ribosomal protein L9, chloroplastic</fullName>
    </recommendedName>
</protein>
<dbReference type="AlphaFoldDB" id="A0A4D6WVG9"/>
<evidence type="ECO:0000256" key="2">
    <source>
        <dbReference type="ARBA" id="ARBA00022730"/>
    </source>
</evidence>
<dbReference type="Gene3D" id="3.10.430.100">
    <property type="entry name" value="Ribosomal protein L9, C-terminal domain"/>
    <property type="match status" value="1"/>
</dbReference>
<sequence length="158" mass="18315">MKRKTKVIIKQNINKLGKKGDIINVARGYAFNYLIPNHFAELATVGKLKHLKMFEKIKNIKLEAEKIEAKNMQKNLEKISKISIKKKVGDNQQIFGSVNEKEIIKQINNYTGYELEKKQINIPNIKSIGIYTIKIDLFNNIFTNLKLQVLPEEIEINM</sequence>
<proteinExistence type="inferred from homology"/>
<dbReference type="InterPro" id="IPR000244">
    <property type="entry name" value="Ribosomal_bL9"/>
</dbReference>
<dbReference type="Gene3D" id="3.40.5.10">
    <property type="entry name" value="Ribosomal protein L9, N-terminal domain"/>
    <property type="match status" value="1"/>
</dbReference>
<dbReference type="PROSITE" id="PS00651">
    <property type="entry name" value="RIBOSOMAL_L9"/>
    <property type="match status" value="1"/>
</dbReference>
<dbReference type="PANTHER" id="PTHR21368">
    <property type="entry name" value="50S RIBOSOMAL PROTEIN L9"/>
    <property type="match status" value="1"/>
</dbReference>
<dbReference type="GO" id="GO:0019843">
    <property type="term" value="F:rRNA binding"/>
    <property type="evidence" value="ECO:0007669"/>
    <property type="project" value="UniProtKB-KW"/>
</dbReference>
<comment type="similarity">
    <text evidence="1">Belongs to the bacterial ribosomal protein bL9 family.</text>
</comment>
<evidence type="ECO:0000313" key="8">
    <source>
        <dbReference type="EMBL" id="QCI07406.1"/>
    </source>
</evidence>
<dbReference type="SUPFAM" id="SSF55658">
    <property type="entry name" value="L9 N-domain-like"/>
    <property type="match status" value="1"/>
</dbReference>
<dbReference type="InterPro" id="IPR020594">
    <property type="entry name" value="Ribosomal_bL9_bac/chp"/>
</dbReference>
<dbReference type="NCBIfam" id="TIGR00158">
    <property type="entry name" value="L9"/>
    <property type="match status" value="1"/>
</dbReference>
<gene>
    <name evidence="8" type="primary">rpl9</name>
</gene>
<reference evidence="8" key="1">
    <citation type="journal article" date="2019" name="Mol. Phylogenet. Evol.">
        <title>Morphological evolution and classification of the red algal order Ceramiales inferred using plastid phylogenomics.</title>
        <authorList>
            <person name="Diaz-Tapia P."/>
            <person name="Pasella M.M."/>
            <person name="Verbruggen H."/>
            <person name="Maggs C.A."/>
        </authorList>
    </citation>
    <scope>NUCLEOTIDE SEQUENCE</scope>
    <source>
        <strain evidence="8">HV05337</strain>
    </source>
</reference>
<keyword evidence="4 8" id="KW-0689">Ribosomal protein</keyword>
<evidence type="ECO:0000256" key="5">
    <source>
        <dbReference type="ARBA" id="ARBA00023274"/>
    </source>
</evidence>
<evidence type="ECO:0000256" key="6">
    <source>
        <dbReference type="ARBA" id="ARBA00035427"/>
    </source>
</evidence>
<name>A0A4D6WVG9_9FLOR</name>
<dbReference type="EMBL" id="MK814681">
    <property type="protein sequence ID" value="QCI07406.1"/>
    <property type="molecule type" value="Genomic_DNA"/>
</dbReference>
<dbReference type="GO" id="GO:0006412">
    <property type="term" value="P:translation"/>
    <property type="evidence" value="ECO:0007669"/>
    <property type="project" value="InterPro"/>
</dbReference>
<dbReference type="GO" id="GO:0003735">
    <property type="term" value="F:structural constituent of ribosome"/>
    <property type="evidence" value="ECO:0007669"/>
    <property type="project" value="InterPro"/>
</dbReference>
<dbReference type="InterPro" id="IPR009027">
    <property type="entry name" value="Ribosomal_bL9/RNase_H1_N"/>
</dbReference>
<dbReference type="HAMAP" id="MF_00503">
    <property type="entry name" value="Ribosomal_bL9"/>
    <property type="match status" value="1"/>
</dbReference>
<evidence type="ECO:0000256" key="3">
    <source>
        <dbReference type="ARBA" id="ARBA00022884"/>
    </source>
</evidence>
<feature type="domain" description="Ribosomal protein L9" evidence="7">
    <location>
        <begin position="17"/>
        <end position="44"/>
    </location>
</feature>
<dbReference type="SUPFAM" id="SSF55653">
    <property type="entry name" value="Ribosomal protein L9 C-domain"/>
    <property type="match status" value="1"/>
</dbReference>
<dbReference type="InterPro" id="IPR036791">
    <property type="entry name" value="Ribosomal_bL9_C_sf"/>
</dbReference>
<keyword evidence="3" id="KW-0694">RNA-binding</keyword>
<dbReference type="InterPro" id="IPR036935">
    <property type="entry name" value="Ribosomal_bL9_N_sf"/>
</dbReference>
<reference evidence="8" key="2">
    <citation type="submission" date="2019-04" db="EMBL/GenBank/DDBJ databases">
        <authorList>
            <person name="Pasella M."/>
        </authorList>
    </citation>
    <scope>NUCLEOTIDE SEQUENCE</scope>
    <source>
        <strain evidence="8">HV05337</strain>
    </source>
</reference>
<dbReference type="InterPro" id="IPR020070">
    <property type="entry name" value="Ribosomal_bL9_N"/>
</dbReference>
<accession>A0A4D6WVG9</accession>
<dbReference type="GO" id="GO:1990904">
    <property type="term" value="C:ribonucleoprotein complex"/>
    <property type="evidence" value="ECO:0007669"/>
    <property type="project" value="UniProtKB-KW"/>
</dbReference>
<keyword evidence="8" id="KW-0934">Plastid</keyword>
<organism evidence="8">
    <name type="scientific">Leiomenia cribrosa</name>
    <dbReference type="NCBI Taxonomy" id="217483"/>
    <lineage>
        <taxon>Eukaryota</taxon>
        <taxon>Rhodophyta</taxon>
        <taxon>Florideophyceae</taxon>
        <taxon>Rhodymeniophycidae</taxon>
        <taxon>Gigartinales</taxon>
        <taxon>Kallymeniaceae</taxon>
        <taxon>Leiomenia</taxon>
    </lineage>
</organism>
<keyword evidence="2" id="KW-0699">rRNA-binding</keyword>
<dbReference type="InterPro" id="IPR020069">
    <property type="entry name" value="Ribosomal_bL9_C"/>
</dbReference>